<protein>
    <submittedName>
        <fullName evidence="2">Uncharacterized protein</fullName>
    </submittedName>
</protein>
<organism evidence="2 3">
    <name type="scientific">Pleurodeles waltl</name>
    <name type="common">Iberian ribbed newt</name>
    <dbReference type="NCBI Taxonomy" id="8319"/>
    <lineage>
        <taxon>Eukaryota</taxon>
        <taxon>Metazoa</taxon>
        <taxon>Chordata</taxon>
        <taxon>Craniata</taxon>
        <taxon>Vertebrata</taxon>
        <taxon>Euteleostomi</taxon>
        <taxon>Amphibia</taxon>
        <taxon>Batrachia</taxon>
        <taxon>Caudata</taxon>
        <taxon>Salamandroidea</taxon>
        <taxon>Salamandridae</taxon>
        <taxon>Pleurodelinae</taxon>
        <taxon>Pleurodeles</taxon>
    </lineage>
</organism>
<accession>A0AAV7KZ04</accession>
<dbReference type="Proteomes" id="UP001066276">
    <property type="component" value="Chromosome 12"/>
</dbReference>
<evidence type="ECO:0000313" key="2">
    <source>
        <dbReference type="EMBL" id="KAJ1083455.1"/>
    </source>
</evidence>
<dbReference type="EMBL" id="JANPWB010000016">
    <property type="protein sequence ID" value="KAJ1083455.1"/>
    <property type="molecule type" value="Genomic_DNA"/>
</dbReference>
<dbReference type="AlphaFoldDB" id="A0AAV7KZ04"/>
<keyword evidence="3" id="KW-1185">Reference proteome</keyword>
<feature type="region of interest" description="Disordered" evidence="1">
    <location>
        <begin position="51"/>
        <end position="114"/>
    </location>
</feature>
<sequence length="114" mass="12048">MATGAPCVGAGGLRLPVCSPLLLVSLNCGQNPPGAASRKRAASRYAIYKKGVGPPSPIPWFSNKTEPLPPSRKAARTCRRCPTNNKSGEEYQGPREAGRLPVEKKKPPQTSPVA</sequence>
<comment type="caution">
    <text evidence="2">The sequence shown here is derived from an EMBL/GenBank/DDBJ whole genome shotgun (WGS) entry which is preliminary data.</text>
</comment>
<name>A0AAV7KZ04_PLEWA</name>
<proteinExistence type="predicted"/>
<evidence type="ECO:0000313" key="3">
    <source>
        <dbReference type="Proteomes" id="UP001066276"/>
    </source>
</evidence>
<reference evidence="2" key="1">
    <citation type="journal article" date="2022" name="bioRxiv">
        <title>Sequencing and chromosome-scale assembly of the giantPleurodeles waltlgenome.</title>
        <authorList>
            <person name="Brown T."/>
            <person name="Elewa A."/>
            <person name="Iarovenko S."/>
            <person name="Subramanian E."/>
            <person name="Araus A.J."/>
            <person name="Petzold A."/>
            <person name="Susuki M."/>
            <person name="Suzuki K.-i.T."/>
            <person name="Hayashi T."/>
            <person name="Toyoda A."/>
            <person name="Oliveira C."/>
            <person name="Osipova E."/>
            <person name="Leigh N.D."/>
            <person name="Simon A."/>
            <person name="Yun M.H."/>
        </authorList>
    </citation>
    <scope>NUCLEOTIDE SEQUENCE</scope>
    <source>
        <strain evidence="2">20211129_DDA</strain>
        <tissue evidence="2">Liver</tissue>
    </source>
</reference>
<evidence type="ECO:0000256" key="1">
    <source>
        <dbReference type="SAM" id="MobiDB-lite"/>
    </source>
</evidence>
<gene>
    <name evidence="2" type="ORF">NDU88_003614</name>
</gene>
<feature type="compositionally biased region" description="Basic and acidic residues" evidence="1">
    <location>
        <begin position="87"/>
        <end position="106"/>
    </location>
</feature>